<dbReference type="GO" id="GO:0032541">
    <property type="term" value="C:cortical endoplasmic reticulum"/>
    <property type="evidence" value="ECO:0007669"/>
    <property type="project" value="TreeGrafter"/>
</dbReference>
<feature type="transmembrane region" description="Helical" evidence="1">
    <location>
        <begin position="216"/>
        <end position="234"/>
    </location>
</feature>
<feature type="transmembrane region" description="Helical" evidence="1">
    <location>
        <begin position="34"/>
        <end position="55"/>
    </location>
</feature>
<feature type="transmembrane region" description="Helical" evidence="1">
    <location>
        <begin position="184"/>
        <end position="204"/>
    </location>
</feature>
<keyword evidence="3" id="KW-1185">Reference proteome</keyword>
<dbReference type="InterPro" id="IPR013635">
    <property type="entry name" value="Ice2"/>
</dbReference>
<keyword evidence="1" id="KW-1133">Transmembrane helix</keyword>
<feature type="transmembrane region" description="Helical" evidence="1">
    <location>
        <begin position="151"/>
        <end position="172"/>
    </location>
</feature>
<accession>A0A0P9H1N0</accession>
<dbReference type="EMBL" id="KQ474081">
    <property type="protein sequence ID" value="KPV73900.1"/>
    <property type="molecule type" value="Genomic_DNA"/>
</dbReference>
<feature type="transmembrane region" description="Helical" evidence="1">
    <location>
        <begin position="67"/>
        <end position="87"/>
    </location>
</feature>
<dbReference type="GO" id="GO:0005789">
    <property type="term" value="C:endoplasmic reticulum membrane"/>
    <property type="evidence" value="ECO:0007669"/>
    <property type="project" value="TreeGrafter"/>
</dbReference>
<dbReference type="AlphaFoldDB" id="A0A0P9H1N0"/>
<feature type="transmembrane region" description="Helical" evidence="1">
    <location>
        <begin position="409"/>
        <end position="430"/>
    </location>
</feature>
<dbReference type="Pfam" id="PF08426">
    <property type="entry name" value="ICE2"/>
    <property type="match status" value="1"/>
</dbReference>
<dbReference type="RefSeq" id="XP_018269949.1">
    <property type="nucleotide sequence ID" value="XM_018414559.1"/>
</dbReference>
<proteinExistence type="predicted"/>
<dbReference type="STRING" id="578459.A0A0P9H1N0"/>
<dbReference type="PANTHER" id="PTHR31726">
    <property type="entry name" value="PROTEIN ICE2"/>
    <property type="match status" value="1"/>
</dbReference>
<dbReference type="GeneID" id="28975007"/>
<dbReference type="GO" id="GO:0097038">
    <property type="term" value="C:perinuclear endoplasmic reticulum"/>
    <property type="evidence" value="ECO:0007669"/>
    <property type="project" value="TreeGrafter"/>
</dbReference>
<sequence>MSSVLRVGAHLLSLAQVLLYLPLTLDIAEPGKEAMLALSLMLAVAFGISATLHLAVRNTKLRPVSTLLSWLSPLLIPALLLLTLNLYSTSTANTVAPSLRDKVLHPHLVASTATATAPSTANASTLYDTLVSVARAAPSAWETVLRKSSPVFTILEGLCTLLCIQAVSRFTVARIDDSRSPDLLKMLVLIVASGIYVISAYFLWESYGAVTDRLSSTFIGVAVTTILFLSGISFSVQKGNVIETALMLACVPVSLSVLGGARSAVGAYAVFQIFHLSNRPQMYTAGLLKHVFKASGTNGHPPLPPVVLQSLDAVTSAVSQTFGAGVDSSALPFSVIVTLFYRVFVMYAATRVVLALKRRTGGYEDNRKLSEEEPAARVMTVVLTYSRSLLIGVYTHLLLLSESQGDQAFWRWVSLFSVTALWALEIRLGAHVDDQEGAGRWKSE</sequence>
<feature type="transmembrane region" description="Helical" evidence="1">
    <location>
        <begin position="246"/>
        <end position="271"/>
    </location>
</feature>
<feature type="transmembrane region" description="Helical" evidence="1">
    <location>
        <begin position="375"/>
        <end position="397"/>
    </location>
</feature>
<dbReference type="OMA" id="TTPDRSW"/>
<feature type="transmembrane region" description="Helical" evidence="1">
    <location>
        <begin position="7"/>
        <end position="28"/>
    </location>
</feature>
<keyword evidence="1" id="KW-0812">Transmembrane</keyword>
<evidence type="ECO:0000313" key="2">
    <source>
        <dbReference type="EMBL" id="KPV73900.1"/>
    </source>
</evidence>
<dbReference type="Proteomes" id="UP000053890">
    <property type="component" value="Unassembled WGS sequence"/>
</dbReference>
<evidence type="ECO:0000313" key="3">
    <source>
        <dbReference type="Proteomes" id="UP000053890"/>
    </source>
</evidence>
<name>A0A0P9H1N0_RHOGW</name>
<dbReference type="PANTHER" id="PTHR31726:SF2">
    <property type="entry name" value="PROTEIN ICE2"/>
    <property type="match status" value="1"/>
</dbReference>
<evidence type="ECO:0008006" key="4">
    <source>
        <dbReference type="Google" id="ProtNLM"/>
    </source>
</evidence>
<dbReference type="GO" id="GO:0000921">
    <property type="term" value="P:septin ring assembly"/>
    <property type="evidence" value="ECO:0007669"/>
    <property type="project" value="TreeGrafter"/>
</dbReference>
<protein>
    <recommendedName>
        <fullName evidence="4">ICE2-domain-containing protein</fullName>
    </recommendedName>
</protein>
<keyword evidence="1" id="KW-0472">Membrane</keyword>
<reference evidence="2 3" key="1">
    <citation type="journal article" date="2015" name="Front. Microbiol.">
        <title>Genome sequence of the plant growth promoting endophytic yeast Rhodotorula graminis WP1.</title>
        <authorList>
            <person name="Firrincieli A."/>
            <person name="Otillar R."/>
            <person name="Salamov A."/>
            <person name="Schmutz J."/>
            <person name="Khan Z."/>
            <person name="Redman R.S."/>
            <person name="Fleck N.D."/>
            <person name="Lindquist E."/>
            <person name="Grigoriev I.V."/>
            <person name="Doty S.L."/>
        </authorList>
    </citation>
    <scope>NUCLEOTIDE SEQUENCE [LARGE SCALE GENOMIC DNA]</scope>
    <source>
        <strain evidence="2 3">WP1</strain>
    </source>
</reference>
<organism evidence="2 3">
    <name type="scientific">Rhodotorula graminis (strain WP1)</name>
    <dbReference type="NCBI Taxonomy" id="578459"/>
    <lineage>
        <taxon>Eukaryota</taxon>
        <taxon>Fungi</taxon>
        <taxon>Dikarya</taxon>
        <taxon>Basidiomycota</taxon>
        <taxon>Pucciniomycotina</taxon>
        <taxon>Microbotryomycetes</taxon>
        <taxon>Sporidiobolales</taxon>
        <taxon>Sporidiobolaceae</taxon>
        <taxon>Rhodotorula</taxon>
    </lineage>
</organism>
<dbReference type="GO" id="GO:0048309">
    <property type="term" value="P:endoplasmic reticulum inheritance"/>
    <property type="evidence" value="ECO:0007669"/>
    <property type="project" value="TreeGrafter"/>
</dbReference>
<feature type="transmembrane region" description="Helical" evidence="1">
    <location>
        <begin position="330"/>
        <end position="354"/>
    </location>
</feature>
<gene>
    <name evidence="2" type="ORF">RHOBADRAFT_45191</name>
</gene>
<dbReference type="OrthoDB" id="5577218at2759"/>
<evidence type="ECO:0000256" key="1">
    <source>
        <dbReference type="SAM" id="Phobius"/>
    </source>
</evidence>